<keyword evidence="4 8" id="KW-0032">Aminotransferase</keyword>
<evidence type="ECO:0000256" key="6">
    <source>
        <dbReference type="ARBA" id="ARBA00022898"/>
    </source>
</evidence>
<dbReference type="InterPro" id="IPR015422">
    <property type="entry name" value="PyrdxlP-dep_Trfase_small"/>
</dbReference>
<gene>
    <name evidence="8" type="ORF">AXX12_10785</name>
</gene>
<keyword evidence="9" id="KW-1185">Reference proteome</keyword>
<dbReference type="InterPro" id="IPR000796">
    <property type="entry name" value="Asp_trans"/>
</dbReference>
<dbReference type="RefSeq" id="WP_066243316.1">
    <property type="nucleotide sequence ID" value="NZ_LSGP01000020.1"/>
</dbReference>
<dbReference type="GO" id="GO:0030170">
    <property type="term" value="F:pyridoxal phosphate binding"/>
    <property type="evidence" value="ECO:0007669"/>
    <property type="project" value="InterPro"/>
</dbReference>
<dbReference type="Proteomes" id="UP000076268">
    <property type="component" value="Unassembled WGS sequence"/>
</dbReference>
<dbReference type="GO" id="GO:0008483">
    <property type="term" value="F:transaminase activity"/>
    <property type="evidence" value="ECO:0007669"/>
    <property type="project" value="UniProtKB-KW"/>
</dbReference>
<dbReference type="CDD" id="cd00609">
    <property type="entry name" value="AAT_like"/>
    <property type="match status" value="1"/>
</dbReference>
<dbReference type="InterPro" id="IPR004839">
    <property type="entry name" value="Aminotransferase_I/II_large"/>
</dbReference>
<dbReference type="InterPro" id="IPR015421">
    <property type="entry name" value="PyrdxlP-dep_Trfase_major"/>
</dbReference>
<comment type="caution">
    <text evidence="8">The sequence shown here is derived from an EMBL/GenBank/DDBJ whole genome shotgun (WGS) entry which is preliminary data.</text>
</comment>
<evidence type="ECO:0000259" key="7">
    <source>
        <dbReference type="Pfam" id="PF00155"/>
    </source>
</evidence>
<evidence type="ECO:0000256" key="3">
    <source>
        <dbReference type="ARBA" id="ARBA00011738"/>
    </source>
</evidence>
<accession>A0A154BPB4</accession>
<comment type="subunit">
    <text evidence="3">Homodimer.</text>
</comment>
<keyword evidence="6" id="KW-0663">Pyridoxal phosphate</keyword>
<sequence length="409" mass="45072">MSSRLASHAQGKVFVDEVFDAVAAVGRATTQFGKANVLNATIGSLCDEQEKLVLLPTVENVFRNLNSDDIAGYASVRGFPEYLSAAIEQTFKNSKPDAYIEAVATSGGTGAIHNFIWNFSNLGDAVLTHDWHWQPYSVLCSDIMRRLETFAFFDENQKFNIKSFESKVRELIAKQDNLVIILNTPNHNPTGYSLTDAEWDQVIAVVNQNATGKKTIAIMADIAYIDYAADPNQCRTFMKKFDTLAPNVFGAFAFSMSKGFTLYGQRMGALIGVSKDKQAIDEFVNASVITCRTRWSNLSRAAMRTLAEIYKDKALLAQVDQERRQYAAILQQRADLFVAEAKTAGLNFLPYTAGFFITIPTDDPVAASNILRQSNIFVVPMAKGLRIAVCAVPVNKIRGLAAKVAESVK</sequence>
<evidence type="ECO:0000256" key="2">
    <source>
        <dbReference type="ARBA" id="ARBA00007441"/>
    </source>
</evidence>
<dbReference type="AlphaFoldDB" id="A0A154BPB4"/>
<evidence type="ECO:0000256" key="4">
    <source>
        <dbReference type="ARBA" id="ARBA00022576"/>
    </source>
</evidence>
<dbReference type="Gene3D" id="3.40.640.10">
    <property type="entry name" value="Type I PLP-dependent aspartate aminotransferase-like (Major domain)"/>
    <property type="match status" value="1"/>
</dbReference>
<dbReference type="Gene3D" id="3.90.1150.10">
    <property type="entry name" value="Aspartate Aminotransferase, domain 1"/>
    <property type="match status" value="1"/>
</dbReference>
<dbReference type="InterPro" id="IPR015424">
    <property type="entry name" value="PyrdxlP-dep_Trfase"/>
</dbReference>
<dbReference type="SUPFAM" id="SSF53383">
    <property type="entry name" value="PLP-dependent transferases"/>
    <property type="match status" value="1"/>
</dbReference>
<comment type="cofactor">
    <cofactor evidence="1">
        <name>pyridoxal 5'-phosphate</name>
        <dbReference type="ChEBI" id="CHEBI:597326"/>
    </cofactor>
</comment>
<dbReference type="PANTHER" id="PTHR11879">
    <property type="entry name" value="ASPARTATE AMINOTRANSFERASE"/>
    <property type="match status" value="1"/>
</dbReference>
<dbReference type="Pfam" id="PF00155">
    <property type="entry name" value="Aminotran_1_2"/>
    <property type="match status" value="1"/>
</dbReference>
<evidence type="ECO:0000313" key="8">
    <source>
        <dbReference type="EMBL" id="KYZ75690.1"/>
    </source>
</evidence>
<name>A0A154BPB4_ANASB</name>
<dbReference type="EMBL" id="LSGP01000020">
    <property type="protein sequence ID" value="KYZ75690.1"/>
    <property type="molecule type" value="Genomic_DNA"/>
</dbReference>
<keyword evidence="5 8" id="KW-0808">Transferase</keyword>
<comment type="similarity">
    <text evidence="2">Belongs to the class-I pyridoxal-phosphate-dependent aminotransferase family.</text>
</comment>
<organism evidence="8 9">
    <name type="scientific">Anaerosporomusa subterranea</name>
    <dbReference type="NCBI Taxonomy" id="1794912"/>
    <lineage>
        <taxon>Bacteria</taxon>
        <taxon>Bacillati</taxon>
        <taxon>Bacillota</taxon>
        <taxon>Negativicutes</taxon>
        <taxon>Acetonemataceae</taxon>
        <taxon>Anaerosporomusa</taxon>
    </lineage>
</organism>
<reference evidence="8 9" key="1">
    <citation type="submission" date="2016-02" db="EMBL/GenBank/DDBJ databases">
        <title>Anaerosporomusa subterraneum gen. nov., sp. nov., a spore-forming obligate anaerobe isolated from saprolite.</title>
        <authorList>
            <person name="Choi J.K."/>
            <person name="Shah M."/>
            <person name="Yee N."/>
        </authorList>
    </citation>
    <scope>NUCLEOTIDE SEQUENCE [LARGE SCALE GENOMIC DNA]</scope>
    <source>
        <strain evidence="8 9">RU4</strain>
    </source>
</reference>
<dbReference type="STRING" id="1794912.AXX12_10785"/>
<dbReference type="GO" id="GO:0006520">
    <property type="term" value="P:amino acid metabolic process"/>
    <property type="evidence" value="ECO:0007669"/>
    <property type="project" value="InterPro"/>
</dbReference>
<dbReference type="PANTHER" id="PTHR11879:SF22">
    <property type="entry name" value="ASPARTATE AMINOTRANSFERASE, MITOCHONDRIAL"/>
    <property type="match status" value="1"/>
</dbReference>
<evidence type="ECO:0000256" key="1">
    <source>
        <dbReference type="ARBA" id="ARBA00001933"/>
    </source>
</evidence>
<feature type="domain" description="Aminotransferase class I/classII large" evidence="7">
    <location>
        <begin position="36"/>
        <end position="402"/>
    </location>
</feature>
<dbReference type="GO" id="GO:0042802">
    <property type="term" value="F:identical protein binding"/>
    <property type="evidence" value="ECO:0007669"/>
    <property type="project" value="TreeGrafter"/>
</dbReference>
<proteinExistence type="inferred from homology"/>
<protein>
    <submittedName>
        <fullName evidence="8">Aminotransferase</fullName>
    </submittedName>
</protein>
<evidence type="ECO:0000256" key="5">
    <source>
        <dbReference type="ARBA" id="ARBA00022679"/>
    </source>
</evidence>
<evidence type="ECO:0000313" key="9">
    <source>
        <dbReference type="Proteomes" id="UP000076268"/>
    </source>
</evidence>
<dbReference type="OrthoDB" id="9766445at2"/>